<dbReference type="Pfam" id="PF22541">
    <property type="entry name" value="DUF7005"/>
    <property type="match status" value="1"/>
</dbReference>
<dbReference type="InterPro" id="IPR054274">
    <property type="entry name" value="DUF7005"/>
</dbReference>
<name>B8HRT4_CYAP4</name>
<proteinExistence type="predicted"/>
<reference evidence="1" key="1">
    <citation type="submission" date="2009-01" db="EMBL/GenBank/DDBJ databases">
        <title>Complete sequence of chromosome Cyanothece sp. PCC 7425.</title>
        <authorList>
            <consortium name="US DOE Joint Genome Institute"/>
            <person name="Lucas S."/>
            <person name="Copeland A."/>
            <person name="Lapidus A."/>
            <person name="Glavina del Rio T."/>
            <person name="Dalin E."/>
            <person name="Tice H."/>
            <person name="Bruce D."/>
            <person name="Goodwin L."/>
            <person name="Pitluck S."/>
            <person name="Sims D."/>
            <person name="Meineke L."/>
            <person name="Brettin T."/>
            <person name="Detter J.C."/>
            <person name="Han C."/>
            <person name="Larimer F."/>
            <person name="Land M."/>
            <person name="Hauser L."/>
            <person name="Kyrpides N."/>
            <person name="Ovchinnikova G."/>
            <person name="Liberton M."/>
            <person name="Stoeckel J."/>
            <person name="Banerjee A."/>
            <person name="Singh A."/>
            <person name="Page L."/>
            <person name="Sato H."/>
            <person name="Zhao L."/>
            <person name="Sherman L."/>
            <person name="Pakrasi H."/>
            <person name="Richardson P."/>
        </authorList>
    </citation>
    <scope>NUCLEOTIDE SEQUENCE</scope>
    <source>
        <strain evidence="1">PCC 7425</strain>
    </source>
</reference>
<dbReference type="EMBL" id="CP001344">
    <property type="protein sequence ID" value="ACL45951.1"/>
    <property type="molecule type" value="Genomic_DNA"/>
</dbReference>
<gene>
    <name evidence="1" type="ordered locus">Cyan7425_3631</name>
</gene>
<dbReference type="HOGENOM" id="CLU_721370_0_0_3"/>
<dbReference type="OrthoDB" id="2023498at2"/>
<dbReference type="KEGG" id="cyn:Cyan7425_3631"/>
<sequence>MKNCLHLPLADEPHLAVWQQYAAEADQRGTFNTLQSYLVQLQFPVQAGMSQQERYRAATLRGNFGSHPATAEGLQLKQPETLELCLHPSLAGKIPVLVVAERADFVTLVQALAHYNEPHPIPDSMGACMIQGLNNWDRIHRYKQQWSAGKSLFEISLGWPTAFKELKTQTALYQDRLIVLNRGYYSNVAPQSLNLSSQEWLETSLQIRREHECTHYFIARLFGKLSNPLWEELVADYWGIFSAIGTYRSDWFLRFMGLENYPDYREGGRLQNYIPQEQRCNAQINSLAQLLQQASHHLEQFTTAHAQVLADPTWRILSLIALIQFSLEQLADSNGVEALQTHWQELQGSVRLEL</sequence>
<accession>B8HRT4</accession>
<protein>
    <submittedName>
        <fullName evidence="1">Uncharacterized protein</fullName>
    </submittedName>
</protein>
<dbReference type="AlphaFoldDB" id="B8HRT4"/>
<organism evidence="1">
    <name type="scientific">Cyanothece sp. (strain PCC 7425 / ATCC 29141)</name>
    <dbReference type="NCBI Taxonomy" id="395961"/>
    <lineage>
        <taxon>Bacteria</taxon>
        <taxon>Bacillati</taxon>
        <taxon>Cyanobacteriota</taxon>
        <taxon>Cyanophyceae</taxon>
        <taxon>Gomontiellales</taxon>
        <taxon>Cyanothecaceae</taxon>
        <taxon>Cyanothece</taxon>
    </lineage>
</organism>
<evidence type="ECO:0000313" key="1">
    <source>
        <dbReference type="EMBL" id="ACL45951.1"/>
    </source>
</evidence>
<dbReference type="STRING" id="395961.Cyan7425_3631"/>
<dbReference type="eggNOG" id="ENOG502Z9A3">
    <property type="taxonomic scope" value="Bacteria"/>
</dbReference>